<comment type="cofactor">
    <cofactor evidence="2">
        <name>[4Fe-4S] cluster</name>
        <dbReference type="ChEBI" id="CHEBI:49883"/>
    </cofactor>
</comment>
<evidence type="ECO:0000259" key="17">
    <source>
        <dbReference type="PROSITE" id="PS50109"/>
    </source>
</evidence>
<evidence type="ECO:0000256" key="1">
    <source>
        <dbReference type="ARBA" id="ARBA00000085"/>
    </source>
</evidence>
<dbReference type="CDD" id="cd16917">
    <property type="entry name" value="HATPase_UhpB-NarQ-NarX-like"/>
    <property type="match status" value="1"/>
</dbReference>
<comment type="catalytic activity">
    <reaction evidence="1">
        <text>ATP + protein L-histidine = ADP + protein N-phospho-L-histidine.</text>
        <dbReference type="EC" id="2.7.13.3"/>
    </reaction>
</comment>
<evidence type="ECO:0000256" key="12">
    <source>
        <dbReference type="ARBA" id="ARBA00023012"/>
    </source>
</evidence>
<sequence>MGTGVASIDWDRRYARVLVVVPWLLLVPSVAINQATPDQAAGVRAGTLALAALAAAWVYGWHTRPRRERWERWWPGAVYMAGLLALCAALMAYDVIYVLFTITAFFHAYQLKPWPLGVAGVLVTSVVLNTMTMGAPEATPASLGGYLGVIIVQSAAIGAGIVFGEKASEQQRRRDEMVARLEAALEENAGLHAQLLTQAREAGVLDERQRMAREIHDTLAQGLAGIITQVQAAQRVWPEPARARPHVDRALALAKESLTEARRSVQALQPRELEEARLPDAVADLARRWSNETGVEPSVEITGEPVPLSPAIEVALFRVAQEALTNVAKHASAARVGLTLSYLGDVVLLDVRDDGVGMRDADSGGFGLNSMRQRIRGIGGAVTVESAPGEGTAVSVSVPMMSVGAP</sequence>
<dbReference type="Gene3D" id="3.30.565.10">
    <property type="entry name" value="Histidine kinase-like ATPase, C-terminal domain"/>
    <property type="match status" value="1"/>
</dbReference>
<name>A0ABQ5R3R1_9ACTN</name>
<keyword evidence="16" id="KW-0812">Transmembrane</keyword>
<dbReference type="Pfam" id="PF07730">
    <property type="entry name" value="HisKA_3"/>
    <property type="match status" value="1"/>
</dbReference>
<feature type="transmembrane region" description="Helical" evidence="16">
    <location>
        <begin position="143"/>
        <end position="164"/>
    </location>
</feature>
<evidence type="ECO:0000256" key="6">
    <source>
        <dbReference type="ARBA" id="ARBA00022485"/>
    </source>
</evidence>
<dbReference type="SMART" id="SM00387">
    <property type="entry name" value="HATPase_c"/>
    <property type="match status" value="1"/>
</dbReference>
<evidence type="ECO:0000256" key="7">
    <source>
        <dbReference type="ARBA" id="ARBA00022490"/>
    </source>
</evidence>
<keyword evidence="13" id="KW-0411">Iron-sulfur</keyword>
<keyword evidence="6" id="KW-0004">4Fe-4S</keyword>
<evidence type="ECO:0000256" key="9">
    <source>
        <dbReference type="ARBA" id="ARBA00022723"/>
    </source>
</evidence>
<feature type="transmembrane region" description="Helical" evidence="16">
    <location>
        <begin position="14"/>
        <end position="32"/>
    </location>
</feature>
<keyword evidence="16" id="KW-1133">Transmembrane helix</keyword>
<evidence type="ECO:0000256" key="3">
    <source>
        <dbReference type="ARBA" id="ARBA00004496"/>
    </source>
</evidence>
<comment type="caution">
    <text evidence="18">The sequence shown here is derived from an EMBL/GenBank/DDBJ whole genome shotgun (WGS) entry which is preliminary data.</text>
</comment>
<keyword evidence="16" id="KW-0472">Membrane</keyword>
<keyword evidence="19" id="KW-1185">Reference proteome</keyword>
<dbReference type="InterPro" id="IPR036890">
    <property type="entry name" value="HATPase_C_sf"/>
</dbReference>
<dbReference type="SUPFAM" id="SSF55874">
    <property type="entry name" value="ATPase domain of HSP90 chaperone/DNA topoisomerase II/histidine kinase"/>
    <property type="match status" value="1"/>
</dbReference>
<feature type="transmembrane region" description="Helical" evidence="16">
    <location>
        <begin position="113"/>
        <end position="131"/>
    </location>
</feature>
<evidence type="ECO:0000313" key="18">
    <source>
        <dbReference type="EMBL" id="GLI00817.1"/>
    </source>
</evidence>
<dbReference type="GO" id="GO:0016301">
    <property type="term" value="F:kinase activity"/>
    <property type="evidence" value="ECO:0007669"/>
    <property type="project" value="UniProtKB-KW"/>
</dbReference>
<dbReference type="Pfam" id="PF02518">
    <property type="entry name" value="HATPase_c"/>
    <property type="match status" value="1"/>
</dbReference>
<evidence type="ECO:0000256" key="14">
    <source>
        <dbReference type="ARBA" id="ARBA00024827"/>
    </source>
</evidence>
<dbReference type="InterPro" id="IPR005467">
    <property type="entry name" value="His_kinase_dom"/>
</dbReference>
<keyword evidence="10 18" id="KW-0418">Kinase</keyword>
<dbReference type="PANTHER" id="PTHR24421:SF62">
    <property type="entry name" value="SENSORY TRANSDUCTION HISTIDINE KINASE"/>
    <property type="match status" value="1"/>
</dbReference>
<dbReference type="Proteomes" id="UP001144280">
    <property type="component" value="Unassembled WGS sequence"/>
</dbReference>
<evidence type="ECO:0000256" key="11">
    <source>
        <dbReference type="ARBA" id="ARBA00023004"/>
    </source>
</evidence>
<dbReference type="InterPro" id="IPR017205">
    <property type="entry name" value="Sig_transdc_His_kinase_ChrS"/>
</dbReference>
<dbReference type="PIRSF" id="PIRSF037434">
    <property type="entry name" value="STHK_ChrS"/>
    <property type="match status" value="1"/>
</dbReference>
<evidence type="ECO:0000256" key="8">
    <source>
        <dbReference type="ARBA" id="ARBA00022679"/>
    </source>
</evidence>
<dbReference type="InterPro" id="IPR003594">
    <property type="entry name" value="HATPase_dom"/>
</dbReference>
<keyword evidence="9" id="KW-0479">Metal-binding</keyword>
<feature type="transmembrane region" description="Helical" evidence="16">
    <location>
        <begin position="79"/>
        <end position="106"/>
    </location>
</feature>
<dbReference type="PROSITE" id="PS50109">
    <property type="entry name" value="HIS_KIN"/>
    <property type="match status" value="1"/>
</dbReference>
<organism evidence="18 19">
    <name type="scientific">Phytohabitans aurantiacus</name>
    <dbReference type="NCBI Taxonomy" id="3016789"/>
    <lineage>
        <taxon>Bacteria</taxon>
        <taxon>Bacillati</taxon>
        <taxon>Actinomycetota</taxon>
        <taxon>Actinomycetes</taxon>
        <taxon>Micromonosporales</taxon>
        <taxon>Micromonosporaceae</taxon>
    </lineage>
</organism>
<evidence type="ECO:0000256" key="2">
    <source>
        <dbReference type="ARBA" id="ARBA00001966"/>
    </source>
</evidence>
<comment type="subcellular location">
    <subcellularLocation>
        <location evidence="3">Cytoplasm</location>
    </subcellularLocation>
</comment>
<protein>
    <recommendedName>
        <fullName evidence="5">Oxygen sensor histidine kinase NreB</fullName>
        <ecNumber evidence="4">2.7.13.3</ecNumber>
    </recommendedName>
    <alternativeName>
        <fullName evidence="15">Nitrogen regulation protein B</fullName>
    </alternativeName>
</protein>
<evidence type="ECO:0000256" key="5">
    <source>
        <dbReference type="ARBA" id="ARBA00017322"/>
    </source>
</evidence>
<dbReference type="PANTHER" id="PTHR24421">
    <property type="entry name" value="NITRATE/NITRITE SENSOR PROTEIN NARX-RELATED"/>
    <property type="match status" value="1"/>
</dbReference>
<reference evidence="18" key="1">
    <citation type="submission" date="2022-12" db="EMBL/GenBank/DDBJ databases">
        <title>New Phytohabitans aurantiacus sp. RD004123 nov., an actinomycete isolated from soil.</title>
        <authorList>
            <person name="Triningsih D.W."/>
            <person name="Harunari E."/>
            <person name="Igarashi Y."/>
        </authorList>
    </citation>
    <scope>NUCLEOTIDE SEQUENCE</scope>
    <source>
        <strain evidence="18">RD004123</strain>
    </source>
</reference>
<keyword evidence="8" id="KW-0808">Transferase</keyword>
<keyword evidence="7" id="KW-0963">Cytoplasm</keyword>
<evidence type="ECO:0000256" key="10">
    <source>
        <dbReference type="ARBA" id="ARBA00022777"/>
    </source>
</evidence>
<evidence type="ECO:0000256" key="16">
    <source>
        <dbReference type="SAM" id="Phobius"/>
    </source>
</evidence>
<feature type="transmembrane region" description="Helical" evidence="16">
    <location>
        <begin position="41"/>
        <end position="59"/>
    </location>
</feature>
<comment type="function">
    <text evidence="14">Member of the two-component regulatory system NreB/NreC involved in the control of dissimilatory nitrate/nitrite reduction in response to oxygen. NreB functions as a direct oxygen sensor histidine kinase which is autophosphorylated, in the absence of oxygen, probably at the conserved histidine residue, and transfers its phosphate group probably to a conserved aspartate residue of NreC. NreB/NreC activates the expression of the nitrate (narGHJI) and nitrite (nir) reductase operons, as well as the putative nitrate transporter gene narT.</text>
</comment>
<dbReference type="EMBL" id="BSDI01000037">
    <property type="protein sequence ID" value="GLI00817.1"/>
    <property type="molecule type" value="Genomic_DNA"/>
</dbReference>
<gene>
    <name evidence="18" type="ORF">Pa4123_60930</name>
</gene>
<evidence type="ECO:0000256" key="13">
    <source>
        <dbReference type="ARBA" id="ARBA00023014"/>
    </source>
</evidence>
<dbReference type="EC" id="2.7.13.3" evidence="4"/>
<proteinExistence type="predicted"/>
<accession>A0ABQ5R3R1</accession>
<dbReference type="PRINTS" id="PR00344">
    <property type="entry name" value="BCTRLSENSOR"/>
</dbReference>
<evidence type="ECO:0000256" key="4">
    <source>
        <dbReference type="ARBA" id="ARBA00012438"/>
    </source>
</evidence>
<dbReference type="Gene3D" id="1.20.5.1930">
    <property type="match status" value="1"/>
</dbReference>
<evidence type="ECO:0000256" key="15">
    <source>
        <dbReference type="ARBA" id="ARBA00030800"/>
    </source>
</evidence>
<feature type="domain" description="Histidine kinase" evidence="17">
    <location>
        <begin position="214"/>
        <end position="402"/>
    </location>
</feature>
<dbReference type="InterPro" id="IPR004358">
    <property type="entry name" value="Sig_transdc_His_kin-like_C"/>
</dbReference>
<dbReference type="InterPro" id="IPR011712">
    <property type="entry name" value="Sig_transdc_His_kin_sub3_dim/P"/>
</dbReference>
<dbReference type="InterPro" id="IPR050482">
    <property type="entry name" value="Sensor_HK_TwoCompSys"/>
</dbReference>
<evidence type="ECO:0000313" key="19">
    <source>
        <dbReference type="Proteomes" id="UP001144280"/>
    </source>
</evidence>
<keyword evidence="11" id="KW-0408">Iron</keyword>
<keyword evidence="12" id="KW-0902">Two-component regulatory system</keyword>